<dbReference type="PANTHER" id="PTHR42881">
    <property type="entry name" value="PROLYL ENDOPEPTIDASE"/>
    <property type="match status" value="1"/>
</dbReference>
<evidence type="ECO:0000313" key="6">
    <source>
        <dbReference type="EMBL" id="QLI82943.1"/>
    </source>
</evidence>
<dbReference type="KEGG" id="cfon:HZU75_16235"/>
<dbReference type="EMBL" id="CP058952">
    <property type="protein sequence ID" value="QLI82943.1"/>
    <property type="molecule type" value="Genomic_DNA"/>
</dbReference>
<name>A0A7D5Z9H6_9NEIS</name>
<gene>
    <name evidence="6" type="ORF">HZU75_16235</name>
</gene>
<dbReference type="Gene3D" id="3.40.50.1820">
    <property type="entry name" value="alpha/beta hydrolase"/>
    <property type="match status" value="1"/>
</dbReference>
<dbReference type="SUPFAM" id="SSF50993">
    <property type="entry name" value="Peptidase/esterase 'gauge' domain"/>
    <property type="match status" value="1"/>
</dbReference>
<dbReference type="InterPro" id="IPR001375">
    <property type="entry name" value="Peptidase_S9_cat"/>
</dbReference>
<dbReference type="InterPro" id="IPR051167">
    <property type="entry name" value="Prolyl_oligopep/macrocyclase"/>
</dbReference>
<protein>
    <submittedName>
        <fullName evidence="6">S9 family peptidase</fullName>
    </submittedName>
</protein>
<proteinExistence type="predicted"/>
<keyword evidence="2" id="KW-0378">Hydrolase</keyword>
<dbReference type="GO" id="GO:0005829">
    <property type="term" value="C:cytosol"/>
    <property type="evidence" value="ECO:0007669"/>
    <property type="project" value="TreeGrafter"/>
</dbReference>
<evidence type="ECO:0000256" key="2">
    <source>
        <dbReference type="ARBA" id="ARBA00022801"/>
    </source>
</evidence>
<dbReference type="InterPro" id="IPR029058">
    <property type="entry name" value="AB_hydrolase_fold"/>
</dbReference>
<dbReference type="SUPFAM" id="SSF53474">
    <property type="entry name" value="alpha/beta-Hydrolases"/>
    <property type="match status" value="1"/>
</dbReference>
<evidence type="ECO:0000259" key="5">
    <source>
        <dbReference type="Pfam" id="PF02897"/>
    </source>
</evidence>
<dbReference type="InterPro" id="IPR002470">
    <property type="entry name" value="Peptidase_S9A"/>
</dbReference>
<dbReference type="InterPro" id="IPR023302">
    <property type="entry name" value="Pept_S9A_N"/>
</dbReference>
<dbReference type="Pfam" id="PF00326">
    <property type="entry name" value="Peptidase_S9"/>
    <property type="match status" value="1"/>
</dbReference>
<sequence length="686" mass="76364">MQSNDPYLWLEDSGRAQTQAWVAEQNARAQALLNTDPRYEGLLEQISANMQDQRQIPLFSIHAGHLYNFYQSADHPRGLYRCCTMAQYCQPATPWQVLLDLDALAAAEHVDWHLAGIDHCTQQPHRCLLSLSIAGGDACVVREYDLATQAFVLGGFEFPLSKSQISWRDPDSVFVCPAWDEDQITQAGYSREVVLLYRGQDWSDAASLMVLPEHIVKVAAWRFLDADATPLDIVEVSRDFYRRNYFLFDPCLAGDGEPLHLALPARCVVEAYSHGDLIIRLDVPWRYAHAGTEWEFTAGSLIALVCNPHTAELGRAQLLFAPTQQQSMQMVEASLNGLFVLILDNVTSRVITFEFSSKGWRSLANHLPNSSVIEIVAQPWQSDELYFLQHDFLNPASLYRVHLTDGRGIERLRAQPPAFDSEQLQVCQRFAISKDGTRVPYFLVSHVNKKLDGNTPTLIYGYGGFSVPLLPYYLDNLGEHWLNRGGAYVVANTRGGGEFGPAWHEAAQGVRRQNSFDDLIAIAEDLIASGLTRPEKLALQGGSNGGLLVASCMLQRPELFAAVVCEVPVLDMLRYPELGAGASWLAEYGDPKQPEAAQALLAYSPYRVMKAAQVQRYPSMFITTAANDDRVHPAHGRKAAAKLQDLGQSVIFYERQSGGHAGGSNQNETAAELAQILVFLYQKLFD</sequence>
<dbReference type="Gene3D" id="2.130.10.120">
    <property type="entry name" value="Prolyl oligopeptidase, N-terminal domain"/>
    <property type="match status" value="1"/>
</dbReference>
<dbReference type="PANTHER" id="PTHR42881:SF13">
    <property type="entry name" value="PROLYL ENDOPEPTIDASE"/>
    <property type="match status" value="1"/>
</dbReference>
<accession>A0A7D5Z9H6</accession>
<dbReference type="PRINTS" id="PR00862">
    <property type="entry name" value="PROLIGOPTASE"/>
</dbReference>
<evidence type="ECO:0000313" key="7">
    <source>
        <dbReference type="Proteomes" id="UP000510822"/>
    </source>
</evidence>
<keyword evidence="7" id="KW-1185">Reference proteome</keyword>
<dbReference type="GO" id="GO:0004252">
    <property type="term" value="F:serine-type endopeptidase activity"/>
    <property type="evidence" value="ECO:0007669"/>
    <property type="project" value="InterPro"/>
</dbReference>
<dbReference type="GO" id="GO:0006508">
    <property type="term" value="P:proteolysis"/>
    <property type="evidence" value="ECO:0007669"/>
    <property type="project" value="UniProtKB-KW"/>
</dbReference>
<dbReference type="AlphaFoldDB" id="A0A7D5Z9H6"/>
<evidence type="ECO:0000256" key="3">
    <source>
        <dbReference type="ARBA" id="ARBA00022825"/>
    </source>
</evidence>
<evidence type="ECO:0000256" key="1">
    <source>
        <dbReference type="ARBA" id="ARBA00022670"/>
    </source>
</evidence>
<feature type="domain" description="Peptidase S9A N-terminal" evidence="5">
    <location>
        <begin position="3"/>
        <end position="203"/>
    </location>
</feature>
<keyword evidence="3" id="KW-0720">Serine protease</keyword>
<dbReference type="GO" id="GO:0070012">
    <property type="term" value="F:oligopeptidase activity"/>
    <property type="evidence" value="ECO:0007669"/>
    <property type="project" value="TreeGrafter"/>
</dbReference>
<dbReference type="RefSeq" id="WP_180307016.1">
    <property type="nucleotide sequence ID" value="NZ_CP058952.1"/>
</dbReference>
<dbReference type="Pfam" id="PF02897">
    <property type="entry name" value="Peptidase_S9_N"/>
    <property type="match status" value="2"/>
</dbReference>
<feature type="domain" description="Peptidase S9 prolyl oligopeptidase catalytic" evidence="4">
    <location>
        <begin position="481"/>
        <end position="684"/>
    </location>
</feature>
<dbReference type="Proteomes" id="UP000510822">
    <property type="component" value="Chromosome"/>
</dbReference>
<feature type="domain" description="Peptidase S9A N-terminal" evidence="5">
    <location>
        <begin position="321"/>
        <end position="406"/>
    </location>
</feature>
<keyword evidence="1" id="KW-0645">Protease</keyword>
<evidence type="ECO:0000259" key="4">
    <source>
        <dbReference type="Pfam" id="PF00326"/>
    </source>
</evidence>
<organism evidence="6 7">
    <name type="scientific">Chitinibacter fontanus</name>
    <dbReference type="NCBI Taxonomy" id="1737446"/>
    <lineage>
        <taxon>Bacteria</taxon>
        <taxon>Pseudomonadati</taxon>
        <taxon>Pseudomonadota</taxon>
        <taxon>Betaproteobacteria</taxon>
        <taxon>Neisseriales</taxon>
        <taxon>Chitinibacteraceae</taxon>
        <taxon>Chitinibacter</taxon>
    </lineage>
</organism>
<reference evidence="6 7" key="1">
    <citation type="journal article" date="2016" name="Int. J. Syst. Evol. Microbiol.">
        <title>Chitinibacter fontanus sp. nov., isolated from a spring.</title>
        <authorList>
            <person name="Sheu S.Y."/>
            <person name="Li Y.S."/>
            <person name="Young C.C."/>
            <person name="Chen W.M."/>
        </authorList>
    </citation>
    <scope>NUCLEOTIDE SEQUENCE [LARGE SCALE GENOMIC DNA]</scope>
    <source>
        <strain evidence="6 7">STM-7</strain>
    </source>
</reference>